<proteinExistence type="predicted"/>
<evidence type="ECO:0000256" key="1">
    <source>
        <dbReference type="SAM" id="Phobius"/>
    </source>
</evidence>
<dbReference type="Proteomes" id="UP000616608">
    <property type="component" value="Unassembled WGS sequence"/>
</dbReference>
<reference evidence="2" key="1">
    <citation type="journal article" date="2014" name="Int. J. Syst. Evol. Microbiol.">
        <title>Complete genome sequence of Corynebacterium casei LMG S-19264T (=DSM 44701T), isolated from a smear-ripened cheese.</title>
        <authorList>
            <consortium name="US DOE Joint Genome Institute (JGI-PGF)"/>
            <person name="Walter F."/>
            <person name="Albersmeier A."/>
            <person name="Kalinowski J."/>
            <person name="Ruckert C."/>
        </authorList>
    </citation>
    <scope>NUCLEOTIDE SEQUENCE</scope>
    <source>
        <strain evidence="2">CGMCC 1.15760</strain>
    </source>
</reference>
<evidence type="ECO:0000313" key="2">
    <source>
        <dbReference type="EMBL" id="GGG10473.1"/>
    </source>
</evidence>
<feature type="transmembrane region" description="Helical" evidence="1">
    <location>
        <begin position="12"/>
        <end position="30"/>
    </location>
</feature>
<dbReference type="EMBL" id="BMJT01000001">
    <property type="protein sequence ID" value="GGG10473.1"/>
    <property type="molecule type" value="Genomic_DNA"/>
</dbReference>
<feature type="transmembrane region" description="Helical" evidence="1">
    <location>
        <begin position="74"/>
        <end position="92"/>
    </location>
</feature>
<keyword evidence="1" id="KW-0812">Transmembrane</keyword>
<evidence type="ECO:0000313" key="3">
    <source>
        <dbReference type="Proteomes" id="UP000616608"/>
    </source>
</evidence>
<sequence length="109" mass="12461">MENLFPMFSLLQPVYFTILLLIIAVLLLILTQRKQWLNPIAVIFVSLSCVVIATVLLIINDVIIEQYNIKQSPFALYAFVFALIIASINIATPNGLSYKKHMTHQKEKR</sequence>
<comment type="caution">
    <text evidence="2">The sequence shown here is derived from an EMBL/GenBank/DDBJ whole genome shotgun (WGS) entry which is preliminary data.</text>
</comment>
<gene>
    <name evidence="2" type="ORF">GCM10007425_01010</name>
</gene>
<dbReference type="AlphaFoldDB" id="A0A917D5J6"/>
<keyword evidence="1" id="KW-1133">Transmembrane helix</keyword>
<reference evidence="2" key="2">
    <citation type="submission" date="2020-09" db="EMBL/GenBank/DDBJ databases">
        <authorList>
            <person name="Sun Q."/>
            <person name="Zhou Y."/>
        </authorList>
    </citation>
    <scope>NUCLEOTIDE SEQUENCE</scope>
    <source>
        <strain evidence="2">CGMCC 1.15760</strain>
    </source>
</reference>
<name>A0A917D5J6_9BACI</name>
<organism evidence="2 3">
    <name type="scientific">Lysinibacillus alkalisoli</name>
    <dbReference type="NCBI Taxonomy" id="1911548"/>
    <lineage>
        <taxon>Bacteria</taxon>
        <taxon>Bacillati</taxon>
        <taxon>Bacillota</taxon>
        <taxon>Bacilli</taxon>
        <taxon>Bacillales</taxon>
        <taxon>Bacillaceae</taxon>
        <taxon>Lysinibacillus</taxon>
    </lineage>
</organism>
<feature type="transmembrane region" description="Helical" evidence="1">
    <location>
        <begin position="37"/>
        <end position="59"/>
    </location>
</feature>
<dbReference type="RefSeq" id="WP_188613053.1">
    <property type="nucleotide sequence ID" value="NZ_BMJT01000001.1"/>
</dbReference>
<keyword evidence="1" id="KW-0472">Membrane</keyword>
<protein>
    <submittedName>
        <fullName evidence="2">Uncharacterized protein</fullName>
    </submittedName>
</protein>
<accession>A0A917D5J6</accession>
<keyword evidence="3" id="KW-1185">Reference proteome</keyword>